<keyword evidence="1" id="KW-0812">Transmembrane</keyword>
<name>A0AAP1DZP7_BACIU</name>
<dbReference type="EMBL" id="LJZV01000027">
    <property type="protein sequence ID" value="KZD88325.1"/>
    <property type="molecule type" value="Genomic_DNA"/>
</dbReference>
<proteinExistence type="predicted"/>
<evidence type="ECO:0000256" key="1">
    <source>
        <dbReference type="SAM" id="Phobius"/>
    </source>
</evidence>
<feature type="transmembrane region" description="Helical" evidence="1">
    <location>
        <begin position="7"/>
        <end position="25"/>
    </location>
</feature>
<dbReference type="Proteomes" id="UP000076442">
    <property type="component" value="Unassembled WGS sequence"/>
</dbReference>
<organism evidence="2 3">
    <name type="scientific">Bacillus subtilis</name>
    <dbReference type="NCBI Taxonomy" id="1423"/>
    <lineage>
        <taxon>Bacteria</taxon>
        <taxon>Bacillati</taxon>
        <taxon>Bacillota</taxon>
        <taxon>Bacilli</taxon>
        <taxon>Bacillales</taxon>
        <taxon>Bacillaceae</taxon>
        <taxon>Bacillus</taxon>
    </lineage>
</organism>
<protein>
    <submittedName>
        <fullName evidence="2">Uncharacterized protein</fullName>
    </submittedName>
</protein>
<reference evidence="2 3" key="1">
    <citation type="submission" date="2015-09" db="EMBL/GenBank/DDBJ databases">
        <title>Spore heat resistance.</title>
        <authorList>
            <person name="Boekhorst J."/>
            <person name="Berendsen E.M."/>
            <person name="Wells-Bennik M.H."/>
            <person name="Kuipers O.P."/>
        </authorList>
    </citation>
    <scope>NUCLEOTIDE SEQUENCE [LARGE SCALE GENOMIC DNA]</scope>
    <source>
        <strain evidence="2 3">B4122</strain>
    </source>
</reference>
<keyword evidence="1" id="KW-0472">Membrane</keyword>
<dbReference type="AlphaFoldDB" id="A0AAP1DZP7"/>
<accession>A0AAP1DZP7</accession>
<keyword evidence="1" id="KW-1133">Transmembrane helix</keyword>
<evidence type="ECO:0000313" key="3">
    <source>
        <dbReference type="Proteomes" id="UP000076442"/>
    </source>
</evidence>
<comment type="caution">
    <text evidence="2">The sequence shown here is derived from an EMBL/GenBank/DDBJ whole genome shotgun (WGS) entry which is preliminary data.</text>
</comment>
<evidence type="ECO:0000313" key="2">
    <source>
        <dbReference type="EMBL" id="KZD88325.1"/>
    </source>
</evidence>
<gene>
    <name evidence="2" type="ORF">B4122_4275</name>
</gene>
<sequence length="62" mass="7225">MSQNKLLFLLFSFSSIIHLLFNTILDPTSSWKSWSVNIALILLALLFLNFTLKEKKETHKTK</sequence>
<feature type="transmembrane region" description="Helical" evidence="1">
    <location>
        <begin position="31"/>
        <end position="52"/>
    </location>
</feature>